<feature type="transmembrane region" description="Helical" evidence="28">
    <location>
        <begin position="307"/>
        <end position="326"/>
    </location>
</feature>
<keyword evidence="22" id="KW-0206">Cytoskeleton</keyword>
<feature type="domain" description="LIM zinc-binding" evidence="30">
    <location>
        <begin position="1396"/>
        <end position="1458"/>
    </location>
</feature>
<feature type="domain" description="BMERB" evidence="32">
    <location>
        <begin position="2194"/>
        <end position="2388"/>
    </location>
</feature>
<dbReference type="InterPro" id="IPR001715">
    <property type="entry name" value="CH_dom"/>
</dbReference>
<dbReference type="Pfam" id="PF00412">
    <property type="entry name" value="LIM"/>
    <property type="match status" value="1"/>
</dbReference>
<evidence type="ECO:0000259" key="31">
    <source>
        <dbReference type="PROSITE" id="PS50850"/>
    </source>
</evidence>
<dbReference type="Pfam" id="PF25413">
    <property type="entry name" value="Rossman_Mical"/>
    <property type="match status" value="1"/>
</dbReference>
<evidence type="ECO:0000256" key="2">
    <source>
        <dbReference type="ARBA" id="ARBA00004123"/>
    </source>
</evidence>
<dbReference type="PANTHER" id="PTHR23167">
    <property type="entry name" value="CALPONIN HOMOLOGY DOMAIN-CONTAINING PROTEIN DDB_G0272472-RELATED"/>
    <property type="match status" value="1"/>
</dbReference>
<feature type="transmembrane region" description="Helical" evidence="28">
    <location>
        <begin position="73"/>
        <end position="97"/>
    </location>
</feature>
<keyword evidence="34" id="KW-1185">Reference proteome</keyword>
<keyword evidence="9" id="KW-0285">Flavoprotein</keyword>
<dbReference type="GO" id="GO:0046872">
    <property type="term" value="F:metal ion binding"/>
    <property type="evidence" value="ECO:0007669"/>
    <property type="project" value="UniProtKB-KW"/>
</dbReference>
<feature type="compositionally biased region" description="Basic and acidic residues" evidence="27">
    <location>
        <begin position="1213"/>
        <end position="1223"/>
    </location>
</feature>
<evidence type="ECO:0000256" key="23">
    <source>
        <dbReference type="ARBA" id="ARBA00023242"/>
    </source>
</evidence>
<keyword evidence="13 25" id="KW-0862">Zinc</keyword>
<dbReference type="CDD" id="cd17442">
    <property type="entry name" value="MFS_SVOPL"/>
    <property type="match status" value="1"/>
</dbReference>
<dbReference type="InterPro" id="IPR036259">
    <property type="entry name" value="MFS_trans_sf"/>
</dbReference>
<keyword evidence="12" id="KW-0274">FAD</keyword>
<evidence type="ECO:0000256" key="18">
    <source>
        <dbReference type="ARBA" id="ARBA00023038"/>
    </source>
</evidence>
<comment type="cofactor">
    <cofactor evidence="1">
        <name>FAD</name>
        <dbReference type="ChEBI" id="CHEBI:57692"/>
    </cofactor>
</comment>
<keyword evidence="14" id="KW-0521">NADP</keyword>
<dbReference type="InterPro" id="IPR036872">
    <property type="entry name" value="CH_dom_sf"/>
</dbReference>
<evidence type="ECO:0000256" key="3">
    <source>
        <dbReference type="ARBA" id="ARBA00004141"/>
    </source>
</evidence>
<comment type="catalytic activity">
    <reaction evidence="24">
        <text>L-methionyl-[F-actin] + NADPH + O2 + H(+) = L-methionyl-(R)-S-oxide-[F-actin] + NADP(+) + H2O</text>
        <dbReference type="Rhea" id="RHEA:51308"/>
        <dbReference type="Rhea" id="RHEA-COMP:12953"/>
        <dbReference type="Rhea" id="RHEA-COMP:12956"/>
        <dbReference type="ChEBI" id="CHEBI:15377"/>
        <dbReference type="ChEBI" id="CHEBI:15378"/>
        <dbReference type="ChEBI" id="CHEBI:15379"/>
        <dbReference type="ChEBI" id="CHEBI:16044"/>
        <dbReference type="ChEBI" id="CHEBI:45764"/>
        <dbReference type="ChEBI" id="CHEBI:57783"/>
        <dbReference type="ChEBI" id="CHEBI:58349"/>
        <dbReference type="EC" id="1.14.13.225"/>
    </reaction>
</comment>
<evidence type="ECO:0000256" key="25">
    <source>
        <dbReference type="PROSITE-ProRule" id="PRU00125"/>
    </source>
</evidence>
<keyword evidence="19 26" id="KW-0175">Coiled coil</keyword>
<feature type="compositionally biased region" description="Low complexity" evidence="27">
    <location>
        <begin position="1466"/>
        <end position="1492"/>
    </location>
</feature>
<dbReference type="PROSITE" id="PS50850">
    <property type="entry name" value="MFS"/>
    <property type="match status" value="1"/>
</dbReference>
<dbReference type="GO" id="GO:0006887">
    <property type="term" value="P:exocytosis"/>
    <property type="evidence" value="ECO:0007669"/>
    <property type="project" value="UniProtKB-KW"/>
</dbReference>
<feature type="transmembrane region" description="Helical" evidence="28">
    <location>
        <begin position="228"/>
        <end position="247"/>
    </location>
</feature>
<evidence type="ECO:0000256" key="24">
    <source>
        <dbReference type="ARBA" id="ARBA00049522"/>
    </source>
</evidence>
<dbReference type="InterPro" id="IPR036188">
    <property type="entry name" value="FAD/NAD-bd_sf"/>
</dbReference>
<dbReference type="PANTHER" id="PTHR23167:SF51">
    <property type="entry name" value="[F-ACTIN]-MONOOXYGENASE MICAL3"/>
    <property type="match status" value="1"/>
</dbReference>
<keyword evidence="20 28" id="KW-0472">Membrane</keyword>
<accession>A0A5A9PHZ8</accession>
<evidence type="ECO:0000313" key="33">
    <source>
        <dbReference type="EMBL" id="KAA0720629.1"/>
    </source>
</evidence>
<evidence type="ECO:0000256" key="14">
    <source>
        <dbReference type="ARBA" id="ARBA00022857"/>
    </source>
</evidence>
<dbReference type="Gene3D" id="1.10.418.10">
    <property type="entry name" value="Calponin-like domain"/>
    <property type="match status" value="1"/>
</dbReference>
<evidence type="ECO:0000256" key="16">
    <source>
        <dbReference type="ARBA" id="ARBA00023002"/>
    </source>
</evidence>
<evidence type="ECO:0000256" key="19">
    <source>
        <dbReference type="ARBA" id="ARBA00023054"/>
    </source>
</evidence>
<evidence type="ECO:0000256" key="28">
    <source>
        <dbReference type="SAM" id="Phobius"/>
    </source>
</evidence>
<dbReference type="GO" id="GO:0003779">
    <property type="term" value="F:actin binding"/>
    <property type="evidence" value="ECO:0007669"/>
    <property type="project" value="UniProtKB-KW"/>
</dbReference>
<dbReference type="Gene3D" id="2.10.110.10">
    <property type="entry name" value="Cysteine Rich Protein"/>
    <property type="match status" value="1"/>
</dbReference>
<evidence type="ECO:0000256" key="26">
    <source>
        <dbReference type="SAM" id="Coils"/>
    </source>
</evidence>
<feature type="region of interest" description="Disordered" evidence="27">
    <location>
        <begin position="1555"/>
        <end position="1642"/>
    </location>
</feature>
<feature type="region of interest" description="Disordered" evidence="27">
    <location>
        <begin position="1464"/>
        <end position="1516"/>
    </location>
</feature>
<dbReference type="CDD" id="cd09439">
    <property type="entry name" value="LIM_Mical"/>
    <property type="match status" value="1"/>
</dbReference>
<sequence length="2400" mass="268052">MTLRRTSSMNTQLVNAIHLQEVELGETSTDPSNNTPADTGQASEAPEVRAPTEPKCFTVEEAVESIDFGRFHVMLFIIMGSANIVEALEIMLLAVVSPEIRCEWRLEDWQVALVSTMVFLGFMVCGVLSGYIADRYGRWKVVFGGFVWAAYFSLLTSFAPSYGWFIFLRCMVGCGVAATSQGFVLKTEFIPAKYRASLLPLASIFWMLGSMLIIVLGMTVVPTMGWRWMIRFSIIPSLILIGLFLLIPESARFQVSAGNIKGALSTLQWIATMNGAKLPEGELREKAVTERGSASTLIGPAFRRTSLLLWYTWFVASFSYYGSVLSGSELLEKNLLCVTDADQEHQIKHNLEEALCYCIAFNMADYQTLLISALGEVALIPLNICLLNVFGRKPSMCILLLMSALFFMLVNICTTMFGFTILLFLLRSVVAMNFNVVYIYTAEVYPTSVRSIGMGFCTSFSRIGGMIAPFIAQVLMSKSVILALSPFAVVCVICAVGVALLPIETRGRALQVILLLFVHNMKHCDLTCFDVLCLVLSQGELTPVWGLMTADMGDGQPDVCHVHALFDAFVQAATCRETLKAFQELCDQLDLHPDGQPQFYHTLRNRLHYWKAKALWAKLDKRVGQKEYMRGHACANTTCLIIGAGPCGLRTAIELAFLGARVVLVEKRDAFSRNNVLHLWPFTIQDLRGLGAKKFYGKFCAGAIDHISIRRLQLMLLKVALLLGIEVHVNVEFKHLLEPPENQEKQNVGWRAEVHPSSHPVRQLEFDVVIGADGRRNTLPGFRRKEFRGKLAIAITANFINRNTSAEAKVEEISGVAFIFNQKFFQDLRKATGIDLENIVYYKDDTHYFVMTAKKQSLLDKGVILRDYADTEMLLSRQNVDQNALLSYAREAADFSTNQQLPTLDFAINHYGQPDVAMFDFTCMYASENAAMVRQRGGRPLLVTLVGDSLLEPFWPMGTGIARGFLAAMDTAWMVRSWGQGHAPLEVLAERESVYRLLPQTTPENVSKNYSQYRLDPASRYPNINVQVLNAAQVRHLIDTGEGPVLGVDTVSSPHPRLTRQESTARYSKLLSWCQEQMKGYTSVSVSDFTTSWRSGLALCALIHRYRPDLIDFASLKESEAELNGQLGMNVAEQEFGICPIMTGKEMSTLEESDSLCMVMYLSQFQELLKDTAPPSASSSSEEKAVVFSSPRSPISLLSKLGQSVSRKRNPKDKKEKDTDSVGKRRRTSQADQSEDEDIPHDTNDDQTSGSESKALEGHSRVRSMATLLLSKFEESTPSTSANAIRRQSGSLPNLMRISSPSPQPELQTQPSAWRQKKRTQQQELMSFRYKEKVKVHSLPSRSEQSFIQMYTGGVSSLALQIANQIESQTDQVPKLLHRRELASQKEFPVTVGGSDVCYFCGRRVYVMERLSAEGKFFHRSCFQCDHCGSTLRLSNYAHDQLHGKFYCKQHFTFRLAGLTQRKRPAPTAAQMPVQAAPAPSSASPSLSSPGSVGTASPPDRWSGTRSDMASSLAKRLCGTPERIELENYKPSLQKENHPLQEVPEETLAQHNLSASLQDKNSEEPSSSSESELEEEELVWKQETNTRTNGGGVLDSGEGLMKKEGGQIIQEDEEEEEEASEEEEEVEGKEGGSSDEGEYCPWEKERLSGVWLEEEEAGFVEETCSDEQDLDTYSDGVSKPCDHHEQEESTPLHQSPAESPPTHKQTEAPDTDSGPTHISKSKSETALENPSVKTSEIIAEFWLKSAEIRKTLGLTPVSRDLTTASCTQNSISKESFYTSVTFIPSCNTSAIQMPKSIKSPDGEADVTLQEALGRCSVRHRLSITVEGCVTAEKLNPDPDSISFTSGEILEFSNPNAGLLTPPYSPVAKQCHIPRHSEPLLKREVLVCSSSSVTALDTTVPQQEPKLNKAQSLPSDEIEILCAEEFRPRMPAGLPDRRGNMADPLHDGTDKRGLGHSRTLPDRVVAPLLAGGSEVRLRGSEMKLWGADAGVEVKEKKRSSLFSPRKSRKSLNTAETRREPGKQKSLWKTVFSVYKKDKKRKDEMMPADTAAANTESKRKVPSRTTDLCFRKNPSFSEDTDLSCTGVLERCPLRSQTSQELSDIRETIDEESLYVPHALAFKRAYAVKKRNDEPKRPIKASTQSSCSTEVVGVRVVFPEPSSISVCTTLFQKTQTEEELNAKLTRRVQRAARRQAKQEELRRLHRAQMIQRQLEQVEVKQRQLEERGVAVEKALRGEAAYDCLNSLHFPSSLSLPAPPVVLDEPFLGSPRKRPVYLCPCCSSEGMGKKDDPSLMHQWLKLVQEKNALVRYESELMIFARELELEDRQSRLQQDLRERMAVDDHLKGEQELAEESRILSEMLDVVEQRDALVALLEEQRVREREEDSDLEAAMLSKGFSLHWD</sequence>
<evidence type="ECO:0000256" key="10">
    <source>
        <dbReference type="ARBA" id="ARBA00022692"/>
    </source>
</evidence>
<dbReference type="GO" id="GO:0016020">
    <property type="term" value="C:membrane"/>
    <property type="evidence" value="ECO:0007669"/>
    <property type="project" value="UniProtKB-SubCell"/>
</dbReference>
<feature type="compositionally biased region" description="Polar residues" evidence="27">
    <location>
        <begin position="1276"/>
        <end position="1313"/>
    </location>
</feature>
<evidence type="ECO:0000256" key="7">
    <source>
        <dbReference type="ARBA" id="ARBA00022483"/>
    </source>
</evidence>
<comment type="similarity">
    <text evidence="5">Belongs to the Mical family.</text>
</comment>
<dbReference type="SUPFAM" id="SSF57716">
    <property type="entry name" value="Glucocorticoid receptor-like (DNA-binding domain)"/>
    <property type="match status" value="1"/>
</dbReference>
<feature type="coiled-coil region" evidence="26">
    <location>
        <begin position="2178"/>
        <end position="2224"/>
    </location>
</feature>
<feature type="compositionally biased region" description="Acidic residues" evidence="27">
    <location>
        <begin position="1610"/>
        <end position="1638"/>
    </location>
</feature>
<evidence type="ECO:0000256" key="8">
    <source>
        <dbReference type="ARBA" id="ARBA00022490"/>
    </source>
</evidence>
<dbReference type="PROSITE" id="PS50023">
    <property type="entry name" value="LIM_DOMAIN_2"/>
    <property type="match status" value="1"/>
</dbReference>
<dbReference type="SUPFAM" id="SSF47576">
    <property type="entry name" value="Calponin-homology domain, CH-domain"/>
    <property type="match status" value="1"/>
</dbReference>
<feature type="compositionally biased region" description="Polar residues" evidence="27">
    <location>
        <begin position="26"/>
        <end position="42"/>
    </location>
</feature>
<dbReference type="Gene3D" id="3.50.50.60">
    <property type="entry name" value="FAD/NAD(P)-binding domain"/>
    <property type="match status" value="1"/>
</dbReference>
<feature type="transmembrane region" description="Helical" evidence="28">
    <location>
        <begin position="369"/>
        <end position="390"/>
    </location>
</feature>
<dbReference type="SUPFAM" id="SSF51905">
    <property type="entry name" value="FAD/NAD(P)-binding domain"/>
    <property type="match status" value="1"/>
</dbReference>
<evidence type="ECO:0000256" key="9">
    <source>
        <dbReference type="ARBA" id="ARBA00022630"/>
    </source>
</evidence>
<evidence type="ECO:0000256" key="6">
    <source>
        <dbReference type="ARBA" id="ARBA00012709"/>
    </source>
</evidence>
<keyword evidence="7" id="KW-0268">Exocytosis</keyword>
<feature type="compositionally biased region" description="Acidic residues" evidence="27">
    <location>
        <begin position="1658"/>
        <end position="1672"/>
    </location>
</feature>
<evidence type="ECO:0000259" key="29">
    <source>
        <dbReference type="PROSITE" id="PS50021"/>
    </source>
</evidence>
<dbReference type="PRINTS" id="PR00420">
    <property type="entry name" value="RNGMNOXGNASE"/>
</dbReference>
<feature type="domain" description="Major facilitator superfamily (MFS) profile" evidence="31">
    <location>
        <begin position="75"/>
        <end position="506"/>
    </location>
</feature>
<feature type="region of interest" description="Disordered" evidence="27">
    <location>
        <begin position="1930"/>
        <end position="1957"/>
    </location>
</feature>
<dbReference type="FunFam" id="3.50.50.60:FF:000004">
    <property type="entry name" value="protein-methionine sulfoxide oxidase MICAL2 isoform X1"/>
    <property type="match status" value="1"/>
</dbReference>
<feature type="transmembrane region" description="Helical" evidence="28">
    <location>
        <begin position="139"/>
        <end position="158"/>
    </location>
</feature>
<dbReference type="Pfam" id="PF00307">
    <property type="entry name" value="CH"/>
    <property type="match status" value="1"/>
</dbReference>
<dbReference type="GO" id="GO:0022857">
    <property type="term" value="F:transmembrane transporter activity"/>
    <property type="evidence" value="ECO:0007669"/>
    <property type="project" value="InterPro"/>
</dbReference>
<evidence type="ECO:0000256" key="22">
    <source>
        <dbReference type="ARBA" id="ARBA00023212"/>
    </source>
</evidence>
<evidence type="ECO:0000256" key="27">
    <source>
        <dbReference type="SAM" id="MobiDB-lite"/>
    </source>
</evidence>
<name>A0A5A9PHZ8_9TELE</name>
<evidence type="ECO:0000256" key="20">
    <source>
        <dbReference type="ARBA" id="ARBA00023136"/>
    </source>
</evidence>
<feature type="transmembrane region" description="Helical" evidence="28">
    <location>
        <begin position="452"/>
        <end position="472"/>
    </location>
</feature>
<evidence type="ECO:0000256" key="12">
    <source>
        <dbReference type="ARBA" id="ARBA00022827"/>
    </source>
</evidence>
<dbReference type="InterPro" id="IPR001781">
    <property type="entry name" value="Znf_LIM"/>
</dbReference>
<feature type="transmembrane region" description="Helical" evidence="28">
    <location>
        <begin position="197"/>
        <end position="222"/>
    </location>
</feature>
<feature type="transmembrane region" description="Helical" evidence="28">
    <location>
        <begin position="397"/>
        <end position="426"/>
    </location>
</feature>
<comment type="subcellular location">
    <subcellularLocation>
        <location evidence="4">Cytoplasm</location>
        <location evidence="4">Cytoskeleton</location>
    </subcellularLocation>
    <subcellularLocation>
        <location evidence="3">Membrane</location>
        <topology evidence="3">Multi-pass membrane protein</topology>
    </subcellularLocation>
    <subcellularLocation>
        <location evidence="2">Nucleus</location>
    </subcellularLocation>
</comment>
<dbReference type="InterPro" id="IPR057494">
    <property type="entry name" value="Rossman_Mical"/>
</dbReference>
<dbReference type="GO" id="GO:0005856">
    <property type="term" value="C:cytoskeleton"/>
    <property type="evidence" value="ECO:0007669"/>
    <property type="project" value="UniProtKB-SubCell"/>
</dbReference>
<dbReference type="GO" id="GO:0120501">
    <property type="term" value="F:F-actin monooxygenase activity"/>
    <property type="evidence" value="ECO:0007669"/>
    <property type="project" value="UniProtKB-EC"/>
</dbReference>
<dbReference type="PROSITE" id="PS51848">
    <property type="entry name" value="BMERB"/>
    <property type="match status" value="1"/>
</dbReference>
<keyword evidence="8" id="KW-0963">Cytoplasm</keyword>
<dbReference type="EC" id="1.14.13.225" evidence="6"/>
<keyword evidence="21" id="KW-0009">Actin-binding</keyword>
<feature type="domain" description="Calponin-homology (CH)" evidence="29">
    <location>
        <begin position="1064"/>
        <end position="1170"/>
    </location>
</feature>
<dbReference type="InterPro" id="IPR020846">
    <property type="entry name" value="MFS_dom"/>
</dbReference>
<evidence type="ECO:0000259" key="30">
    <source>
        <dbReference type="PROSITE" id="PS50023"/>
    </source>
</evidence>
<protein>
    <recommendedName>
        <fullName evidence="6">F-actin monooxygenase</fullName>
        <ecNumber evidence="6">1.14.13.225</ecNumber>
    </recommendedName>
</protein>
<dbReference type="InterPro" id="IPR050540">
    <property type="entry name" value="F-actin_Monoox_Mical"/>
</dbReference>
<keyword evidence="16" id="KW-0560">Oxidoreductase</keyword>
<reference evidence="33 34" key="1">
    <citation type="journal article" date="2019" name="Mol. Ecol. Resour.">
        <title>Chromosome-level genome assembly of Triplophysa tibetana, a fish adapted to the harsh high-altitude environment of the Tibetan Plateau.</title>
        <authorList>
            <person name="Yang X."/>
            <person name="Liu H."/>
            <person name="Ma Z."/>
            <person name="Zou Y."/>
            <person name="Zou M."/>
            <person name="Mao Y."/>
            <person name="Li X."/>
            <person name="Wang H."/>
            <person name="Chen T."/>
            <person name="Wang W."/>
            <person name="Yang R."/>
        </authorList>
    </citation>
    <scope>NUCLEOTIDE SEQUENCE [LARGE SCALE GENOMIC DNA]</scope>
    <source>
        <strain evidence="33">TTIB1903HZAU</strain>
        <tissue evidence="33">Muscle</tissue>
    </source>
</reference>
<dbReference type="CDD" id="cd22198">
    <property type="entry name" value="CH_MICAL_EHBP-like"/>
    <property type="match status" value="1"/>
</dbReference>
<evidence type="ECO:0000259" key="32">
    <source>
        <dbReference type="PROSITE" id="PS51848"/>
    </source>
</evidence>
<dbReference type="Pfam" id="PF12130">
    <property type="entry name" value="bMERB_dom"/>
    <property type="match status" value="1"/>
</dbReference>
<evidence type="ECO:0000256" key="1">
    <source>
        <dbReference type="ARBA" id="ARBA00001974"/>
    </source>
</evidence>
<feature type="compositionally biased region" description="Polar residues" evidence="27">
    <location>
        <begin position="1713"/>
        <end position="1730"/>
    </location>
</feature>
<keyword evidence="15 28" id="KW-1133">Transmembrane helix</keyword>
<dbReference type="PROSITE" id="PS50021">
    <property type="entry name" value="CH"/>
    <property type="match status" value="1"/>
</dbReference>
<keyword evidence="18 25" id="KW-0440">LIM domain</keyword>
<dbReference type="PROSITE" id="PS00478">
    <property type="entry name" value="LIM_DOMAIN_1"/>
    <property type="match status" value="1"/>
</dbReference>
<dbReference type="Proteomes" id="UP000324632">
    <property type="component" value="Chromosome 5"/>
</dbReference>
<feature type="transmembrane region" description="Helical" evidence="28">
    <location>
        <begin position="479"/>
        <end position="501"/>
    </location>
</feature>
<evidence type="ECO:0000256" key="5">
    <source>
        <dbReference type="ARBA" id="ARBA00008223"/>
    </source>
</evidence>
<keyword evidence="23" id="KW-0539">Nucleus</keyword>
<organism evidence="33 34">
    <name type="scientific">Triplophysa tibetana</name>
    <dbReference type="NCBI Taxonomy" id="1572043"/>
    <lineage>
        <taxon>Eukaryota</taxon>
        <taxon>Metazoa</taxon>
        <taxon>Chordata</taxon>
        <taxon>Craniata</taxon>
        <taxon>Vertebrata</taxon>
        <taxon>Euteleostomi</taxon>
        <taxon>Actinopterygii</taxon>
        <taxon>Neopterygii</taxon>
        <taxon>Teleostei</taxon>
        <taxon>Ostariophysi</taxon>
        <taxon>Cypriniformes</taxon>
        <taxon>Nemacheilidae</taxon>
        <taxon>Triplophysa</taxon>
    </lineage>
</organism>
<feature type="region of interest" description="Disordered" evidence="27">
    <location>
        <begin position="2037"/>
        <end position="2057"/>
    </location>
</feature>
<feature type="transmembrane region" description="Helical" evidence="28">
    <location>
        <begin position="164"/>
        <end position="185"/>
    </location>
</feature>
<dbReference type="SUPFAM" id="SSF103473">
    <property type="entry name" value="MFS general substrate transporter"/>
    <property type="match status" value="1"/>
</dbReference>
<dbReference type="GO" id="GO:0005634">
    <property type="term" value="C:nucleus"/>
    <property type="evidence" value="ECO:0007669"/>
    <property type="project" value="UniProtKB-SubCell"/>
</dbReference>
<keyword evidence="17" id="KW-0503">Monooxygenase</keyword>
<evidence type="ECO:0000256" key="17">
    <source>
        <dbReference type="ARBA" id="ARBA00023033"/>
    </source>
</evidence>
<keyword evidence="10 28" id="KW-0812">Transmembrane</keyword>
<feature type="compositionally biased region" description="Basic and acidic residues" evidence="27">
    <location>
        <begin position="1934"/>
        <end position="1952"/>
    </location>
</feature>
<comment type="caution">
    <text evidence="33">The sequence shown here is derived from an EMBL/GenBank/DDBJ whole genome shotgun (WGS) entry which is preliminary data.</text>
</comment>
<feature type="region of interest" description="Disordered" evidence="27">
    <location>
        <begin position="1199"/>
        <end position="1261"/>
    </location>
</feature>
<feature type="region of interest" description="Disordered" evidence="27">
    <location>
        <begin position="1273"/>
        <end position="1318"/>
    </location>
</feature>
<feature type="transmembrane region" description="Helical" evidence="28">
    <location>
        <begin position="109"/>
        <end position="132"/>
    </location>
</feature>
<gene>
    <name evidence="33" type="ORF">E1301_Tti011618</name>
</gene>
<evidence type="ECO:0000256" key="15">
    <source>
        <dbReference type="ARBA" id="ARBA00022989"/>
    </source>
</evidence>
<proteinExistence type="inferred from homology"/>
<feature type="region of interest" description="Disordered" evidence="27">
    <location>
        <begin position="1994"/>
        <end position="2022"/>
    </location>
</feature>
<dbReference type="InterPro" id="IPR002938">
    <property type="entry name" value="FAD-bd"/>
</dbReference>
<dbReference type="InterPro" id="IPR022735">
    <property type="entry name" value="bMERB_dom"/>
</dbReference>
<evidence type="ECO:0000256" key="11">
    <source>
        <dbReference type="ARBA" id="ARBA00022723"/>
    </source>
</evidence>
<dbReference type="InterPro" id="IPR005828">
    <property type="entry name" value="MFS_sugar_transport-like"/>
</dbReference>
<evidence type="ECO:0000256" key="4">
    <source>
        <dbReference type="ARBA" id="ARBA00004245"/>
    </source>
</evidence>
<feature type="region of interest" description="Disordered" evidence="27">
    <location>
        <begin position="25"/>
        <end position="50"/>
    </location>
</feature>
<evidence type="ECO:0000313" key="34">
    <source>
        <dbReference type="Proteomes" id="UP000324632"/>
    </source>
</evidence>
<dbReference type="SMART" id="SM00132">
    <property type="entry name" value="LIM"/>
    <property type="match status" value="1"/>
</dbReference>
<dbReference type="SMART" id="SM00033">
    <property type="entry name" value="CH"/>
    <property type="match status" value="1"/>
</dbReference>
<dbReference type="Gene3D" id="1.20.1250.20">
    <property type="entry name" value="MFS general substrate transporter like domains"/>
    <property type="match status" value="1"/>
</dbReference>
<dbReference type="EMBL" id="SOYY01000005">
    <property type="protein sequence ID" value="KAA0720629.1"/>
    <property type="molecule type" value="Genomic_DNA"/>
</dbReference>
<evidence type="ECO:0000256" key="21">
    <source>
        <dbReference type="ARBA" id="ARBA00023203"/>
    </source>
</evidence>
<feature type="region of interest" description="Disordered" evidence="27">
    <location>
        <begin position="1658"/>
        <end position="1730"/>
    </location>
</feature>
<dbReference type="GO" id="GO:0071949">
    <property type="term" value="F:FAD binding"/>
    <property type="evidence" value="ECO:0007669"/>
    <property type="project" value="InterPro"/>
</dbReference>
<evidence type="ECO:0000256" key="13">
    <source>
        <dbReference type="ARBA" id="ARBA00022833"/>
    </source>
</evidence>
<dbReference type="Pfam" id="PF01494">
    <property type="entry name" value="FAD_binding_3"/>
    <property type="match status" value="1"/>
</dbReference>
<keyword evidence="11 25" id="KW-0479">Metal-binding</keyword>
<dbReference type="Pfam" id="PF00083">
    <property type="entry name" value="Sugar_tr"/>
    <property type="match status" value="1"/>
</dbReference>
<dbReference type="SMART" id="SM01203">
    <property type="entry name" value="DUF3585"/>
    <property type="match status" value="1"/>
</dbReference>